<dbReference type="RefSeq" id="WP_011500215.1">
    <property type="nucleotide sequence ID" value="NC_007955.1"/>
</dbReference>
<dbReference type="HOGENOM" id="CLU_2949278_0_0_2"/>
<dbReference type="GeneID" id="3998827"/>
<dbReference type="KEGG" id="mbu:Mbur_2215"/>
<dbReference type="OrthoDB" id="104545at2157"/>
<dbReference type="EMBL" id="CP000300">
    <property type="protein sequence ID" value="ABE53079.1"/>
    <property type="molecule type" value="Genomic_DNA"/>
</dbReference>
<sequence>MESISEWIDLSTSRYIVVVDIKDSEASVAAAFSWKDICQIDTFPIMETHKLMTIVSEYM</sequence>
<reference evidence="2" key="1">
    <citation type="journal article" date="2009" name="ISME J.">
        <title>The genome sequence of the psychrophilic archaeon, Methanococcoides burtonii: the role of genome evolution in cold adaptation.</title>
        <authorList>
            <person name="Allen M.A."/>
            <person name="Lauro F.M."/>
            <person name="Williams T.J."/>
            <person name="Burg D."/>
            <person name="Siddiqui K.S."/>
            <person name="De Francisci D."/>
            <person name="Chong K.W."/>
            <person name="Pilak O."/>
            <person name="Chew H.H."/>
            <person name="De Maere M.Z."/>
            <person name="Ting L."/>
            <person name="Katrib M."/>
            <person name="Ng C."/>
            <person name="Sowers K.R."/>
            <person name="Galperin M.Y."/>
            <person name="Anderson I.J."/>
            <person name="Ivanova N."/>
            <person name="Dalin E."/>
            <person name="Martinez M."/>
            <person name="Lapidus A."/>
            <person name="Hauser L."/>
            <person name="Land M."/>
            <person name="Thomas T."/>
            <person name="Cavicchioli R."/>
        </authorList>
    </citation>
    <scope>NUCLEOTIDE SEQUENCE [LARGE SCALE GENOMIC DNA]</scope>
    <source>
        <strain evidence="2">DSM 6242 / NBRC 107633 / OCM 468 / ACE-M</strain>
    </source>
</reference>
<keyword evidence="2" id="KW-1185">Reference proteome</keyword>
<protein>
    <submittedName>
        <fullName evidence="1">Uncharacterized protein</fullName>
    </submittedName>
</protein>
<dbReference type="InterPro" id="IPR021734">
    <property type="entry name" value="DUF3303"/>
</dbReference>
<accession>Q12TZ7</accession>
<evidence type="ECO:0000313" key="1">
    <source>
        <dbReference type="EMBL" id="ABE53079.1"/>
    </source>
</evidence>
<gene>
    <name evidence="1" type="ordered locus">Mbur_2215</name>
</gene>
<dbReference type="Pfam" id="PF11746">
    <property type="entry name" value="DUF3303"/>
    <property type="match status" value="1"/>
</dbReference>
<evidence type="ECO:0000313" key="2">
    <source>
        <dbReference type="Proteomes" id="UP000001979"/>
    </source>
</evidence>
<organism evidence="1 2">
    <name type="scientific">Methanococcoides burtonii (strain DSM 6242 / NBRC 107633 / OCM 468 / ACE-M)</name>
    <dbReference type="NCBI Taxonomy" id="259564"/>
    <lineage>
        <taxon>Archaea</taxon>
        <taxon>Methanobacteriati</taxon>
        <taxon>Methanobacteriota</taxon>
        <taxon>Stenosarchaea group</taxon>
        <taxon>Methanomicrobia</taxon>
        <taxon>Methanosarcinales</taxon>
        <taxon>Methanosarcinaceae</taxon>
        <taxon>Methanococcoides</taxon>
    </lineage>
</organism>
<dbReference type="AlphaFoldDB" id="Q12TZ7"/>
<proteinExistence type="predicted"/>
<dbReference type="Proteomes" id="UP000001979">
    <property type="component" value="Chromosome"/>
</dbReference>
<name>Q12TZ7_METBU</name>